<name>Q9TRD5_RABIT</name>
<dbReference type="AlphaFoldDB" id="Q9TRD5"/>
<keyword id="KW-0903">Direct protein sequencing</keyword>
<protein>
    <submittedName>
        <fullName>Chaperonin</fullName>
    </submittedName>
</protein>
<proteinExistence type="evidence at protein level"/>
<sequence>VLAQNSGFDLQEAVTLV</sequence>
<organism>
    <name type="scientific">Oryctolagus cuniculus</name>
    <name type="common">Rabbit</name>
    <dbReference type="NCBI Taxonomy" id="9986"/>
    <lineage>
        <taxon>Eukaryota</taxon>
        <taxon>Metazoa</taxon>
        <taxon>Chordata</taxon>
        <taxon>Craniata</taxon>
        <taxon>Vertebrata</taxon>
        <taxon>Euteleostomi</taxon>
        <taxon>Mammalia</taxon>
        <taxon>Eutheria</taxon>
        <taxon>Euarchontoglires</taxon>
        <taxon>Glires</taxon>
        <taxon>Lagomorpha</taxon>
        <taxon>Leporidae</taxon>
        <taxon>Oryctolagus</taxon>
    </lineage>
</organism>
<accession>Q9TRD5</accession>
<reference key="1">
    <citation type="journal article" date="1993" name="Proc. Natl. Acad. Sci. U.S.A.">
        <title>Eukaryotic cytosolic chaperonin contains t-complex polypeptide 1 and seven related subunits.</title>
        <authorList>
            <person name="Rommelaere H."/>
            <person name="Van Troys M."/>
            <person name="Gao Y."/>
            <person name="Melki R."/>
            <person name="Cowan N.J."/>
            <person name="Vandekerckhove J."/>
            <person name="Ampe C."/>
        </authorList>
    </citation>
    <scope>PROTEIN SEQUENCE</scope>
</reference>